<evidence type="ECO:0000313" key="14">
    <source>
        <dbReference type="Proteomes" id="UP000295129"/>
    </source>
</evidence>
<keyword evidence="5" id="KW-0547">Nucleotide-binding</keyword>
<evidence type="ECO:0000256" key="10">
    <source>
        <dbReference type="SAM" id="Phobius"/>
    </source>
</evidence>
<dbReference type="InterPro" id="IPR036640">
    <property type="entry name" value="ABC1_TM_sf"/>
</dbReference>
<evidence type="ECO:0000256" key="9">
    <source>
        <dbReference type="SAM" id="MobiDB-lite"/>
    </source>
</evidence>
<evidence type="ECO:0000256" key="2">
    <source>
        <dbReference type="ARBA" id="ARBA00022448"/>
    </source>
</evidence>
<evidence type="ECO:0000256" key="5">
    <source>
        <dbReference type="ARBA" id="ARBA00022741"/>
    </source>
</evidence>
<dbReference type="InterPro" id="IPR039421">
    <property type="entry name" value="Type_1_exporter"/>
</dbReference>
<keyword evidence="2" id="KW-0813">Transport</keyword>
<dbReference type="InterPro" id="IPR011527">
    <property type="entry name" value="ABC1_TM_dom"/>
</dbReference>
<dbReference type="RefSeq" id="WP_162851623.1">
    <property type="nucleotide sequence ID" value="NZ_SNVV01000001.1"/>
</dbReference>
<dbReference type="PANTHER" id="PTHR43394:SF1">
    <property type="entry name" value="ATP-BINDING CASSETTE SUB-FAMILY B MEMBER 10, MITOCHONDRIAL"/>
    <property type="match status" value="1"/>
</dbReference>
<name>A0A4R6EG87_9RHOO</name>
<evidence type="ECO:0000259" key="11">
    <source>
        <dbReference type="PROSITE" id="PS50893"/>
    </source>
</evidence>
<comment type="subcellular location">
    <subcellularLocation>
        <location evidence="1">Cell membrane</location>
        <topology evidence="1">Multi-pass membrane protein</topology>
    </subcellularLocation>
</comment>
<dbReference type="InterPro" id="IPR017871">
    <property type="entry name" value="ABC_transporter-like_CS"/>
</dbReference>
<dbReference type="InterPro" id="IPR027417">
    <property type="entry name" value="P-loop_NTPase"/>
</dbReference>
<dbReference type="Pfam" id="PF00664">
    <property type="entry name" value="ABC_membrane"/>
    <property type="match status" value="1"/>
</dbReference>
<dbReference type="SUPFAM" id="SSF52540">
    <property type="entry name" value="P-loop containing nucleoside triphosphate hydrolases"/>
    <property type="match status" value="1"/>
</dbReference>
<evidence type="ECO:0000256" key="8">
    <source>
        <dbReference type="ARBA" id="ARBA00023136"/>
    </source>
</evidence>
<feature type="transmembrane region" description="Helical" evidence="10">
    <location>
        <begin position="177"/>
        <end position="200"/>
    </location>
</feature>
<dbReference type="GO" id="GO:0016887">
    <property type="term" value="F:ATP hydrolysis activity"/>
    <property type="evidence" value="ECO:0007669"/>
    <property type="project" value="InterPro"/>
</dbReference>
<gene>
    <name evidence="13" type="ORF">C7389_101202</name>
</gene>
<dbReference type="GO" id="GO:0005886">
    <property type="term" value="C:plasma membrane"/>
    <property type="evidence" value="ECO:0007669"/>
    <property type="project" value="UniProtKB-SubCell"/>
</dbReference>
<dbReference type="GO" id="GO:0015421">
    <property type="term" value="F:ABC-type oligopeptide transporter activity"/>
    <property type="evidence" value="ECO:0007669"/>
    <property type="project" value="TreeGrafter"/>
</dbReference>
<feature type="region of interest" description="Disordered" evidence="9">
    <location>
        <begin position="625"/>
        <end position="683"/>
    </location>
</feature>
<dbReference type="Proteomes" id="UP000295129">
    <property type="component" value="Unassembled WGS sequence"/>
</dbReference>
<feature type="transmembrane region" description="Helical" evidence="10">
    <location>
        <begin position="206"/>
        <end position="225"/>
    </location>
</feature>
<dbReference type="EMBL" id="SNVV01000001">
    <property type="protein sequence ID" value="TDN56823.1"/>
    <property type="molecule type" value="Genomic_DNA"/>
</dbReference>
<evidence type="ECO:0000313" key="13">
    <source>
        <dbReference type="EMBL" id="TDN56823.1"/>
    </source>
</evidence>
<feature type="domain" description="ABC transmembrane type-1" evidence="12">
    <location>
        <begin position="74"/>
        <end position="349"/>
    </location>
</feature>
<dbReference type="Pfam" id="PF00005">
    <property type="entry name" value="ABC_tran"/>
    <property type="match status" value="1"/>
</dbReference>
<dbReference type="GO" id="GO:0005524">
    <property type="term" value="F:ATP binding"/>
    <property type="evidence" value="ECO:0007669"/>
    <property type="project" value="UniProtKB-KW"/>
</dbReference>
<keyword evidence="3" id="KW-1003">Cell membrane</keyword>
<feature type="compositionally biased region" description="Low complexity" evidence="9">
    <location>
        <begin position="627"/>
        <end position="660"/>
    </location>
</feature>
<feature type="domain" description="ABC transporter" evidence="11">
    <location>
        <begin position="383"/>
        <end position="617"/>
    </location>
</feature>
<dbReference type="InterPro" id="IPR003439">
    <property type="entry name" value="ABC_transporter-like_ATP-bd"/>
</dbReference>
<dbReference type="SUPFAM" id="SSF90123">
    <property type="entry name" value="ABC transporter transmembrane region"/>
    <property type="match status" value="1"/>
</dbReference>
<reference evidence="13 14" key="1">
    <citation type="submission" date="2019-03" db="EMBL/GenBank/DDBJ databases">
        <title>Genomic Encyclopedia of Type Strains, Phase IV (KMG-IV): sequencing the most valuable type-strain genomes for metagenomic binning, comparative biology and taxonomic classification.</title>
        <authorList>
            <person name="Goeker M."/>
        </authorList>
    </citation>
    <scope>NUCLEOTIDE SEQUENCE [LARGE SCALE GENOMIC DNA]</scope>
    <source>
        <strain evidence="13 14">DSM 12121</strain>
    </source>
</reference>
<dbReference type="PANTHER" id="PTHR43394">
    <property type="entry name" value="ATP-DEPENDENT PERMEASE MDL1, MITOCHONDRIAL"/>
    <property type="match status" value="1"/>
</dbReference>
<dbReference type="FunFam" id="3.40.50.300:FF:000287">
    <property type="entry name" value="Multidrug ABC transporter ATP-binding protein"/>
    <property type="match status" value="1"/>
</dbReference>
<dbReference type="PROSITE" id="PS00211">
    <property type="entry name" value="ABC_TRANSPORTER_1"/>
    <property type="match status" value="1"/>
</dbReference>
<comment type="caution">
    <text evidence="13">The sequence shown here is derived from an EMBL/GenBank/DDBJ whole genome shotgun (WGS) entry which is preliminary data.</text>
</comment>
<feature type="region of interest" description="Disordered" evidence="9">
    <location>
        <begin position="1"/>
        <end position="38"/>
    </location>
</feature>
<feature type="compositionally biased region" description="Basic and acidic residues" evidence="9">
    <location>
        <begin position="1"/>
        <end position="11"/>
    </location>
</feature>
<dbReference type="Gene3D" id="1.20.1560.10">
    <property type="entry name" value="ABC transporter type 1, transmembrane domain"/>
    <property type="match status" value="1"/>
</dbReference>
<keyword evidence="8 10" id="KW-0472">Membrane</keyword>
<keyword evidence="7 10" id="KW-1133">Transmembrane helix</keyword>
<dbReference type="InterPro" id="IPR003593">
    <property type="entry name" value="AAA+_ATPase"/>
</dbReference>
<sequence>MPHPPSEHATRPEPAGPAQAHPQGHGPQAAPGEQRAPQAPALPASPLQFVLYFARERPLWYLGMVALEGGHATCSILLPYAISEIIRGVTALGGAGTGWLEALRLPLLLFVALALGEVVLSRAAGTLQFYFGPLQRQAVTRALYAYLQQHSHRYLSDNFAGALAHRIGETSLAVNQIMWAIIFDFWPVAIVIGVSVALLLGAHLQLAVFVLGWAVAFVALSWWLATRCQPYAVQAAAARSETTGKLVDSVTNLFSARLFARLGFERQHLDQHLATELKAVRRSMWYSERVRWFQFAAAAVLKVGTLWYALSLWSQGLIGVAEFVLATSLSLLIINEARNLSRRFLEFFEFIGNVNNGVRTLIRPHELVDLPQAQAAVIRRGEIEFRGIGFGYTPEQRIFDDLGLRIPAGQRVGLVGFSGSGKSSFVSLLLRLYDPQQGRILVDGHDIRLMPQDSLHAQIGLIPQDPSLFHRSLLDNIRYGRLEASDAEVEDAARKAHAHDFIAQMKDGYHAMVGERGVKLSGGQRQRIAIARVILKNAPVLILDEATAALDSVTEKAIQETLDEAMQGKTVIVIAHRLSTIAHLDRILVFDNGRIVEDGSHAELLARGGTYHRLWSGQAGGFLSDEAPAGAGKPTPAPAATSPLADAPPSDPQDALPADPGGDPEAEAPRPDHGASLRPGAAP</sequence>
<proteinExistence type="predicted"/>
<evidence type="ECO:0000256" key="3">
    <source>
        <dbReference type="ARBA" id="ARBA00022475"/>
    </source>
</evidence>
<dbReference type="AlphaFoldDB" id="A0A4R6EG87"/>
<accession>A0A4R6EG87</accession>
<evidence type="ECO:0000256" key="1">
    <source>
        <dbReference type="ARBA" id="ARBA00004651"/>
    </source>
</evidence>
<dbReference type="Gene3D" id="3.40.50.300">
    <property type="entry name" value="P-loop containing nucleotide triphosphate hydrolases"/>
    <property type="match status" value="1"/>
</dbReference>
<evidence type="ECO:0000256" key="6">
    <source>
        <dbReference type="ARBA" id="ARBA00022840"/>
    </source>
</evidence>
<keyword evidence="6 13" id="KW-0067">ATP-binding</keyword>
<feature type="transmembrane region" description="Helical" evidence="10">
    <location>
        <begin position="102"/>
        <end position="120"/>
    </location>
</feature>
<dbReference type="PROSITE" id="PS50893">
    <property type="entry name" value="ABC_TRANSPORTER_2"/>
    <property type="match status" value="1"/>
</dbReference>
<dbReference type="PROSITE" id="PS50929">
    <property type="entry name" value="ABC_TM1F"/>
    <property type="match status" value="1"/>
</dbReference>
<evidence type="ECO:0000256" key="7">
    <source>
        <dbReference type="ARBA" id="ARBA00022989"/>
    </source>
</evidence>
<keyword evidence="14" id="KW-1185">Reference proteome</keyword>
<feature type="transmembrane region" description="Helical" evidence="10">
    <location>
        <begin position="292"/>
        <end position="310"/>
    </location>
</feature>
<protein>
    <submittedName>
        <fullName evidence="13">ATP-binding cassette subfamily B protein</fullName>
    </submittedName>
</protein>
<evidence type="ECO:0000256" key="4">
    <source>
        <dbReference type="ARBA" id="ARBA00022692"/>
    </source>
</evidence>
<evidence type="ECO:0000259" key="12">
    <source>
        <dbReference type="PROSITE" id="PS50929"/>
    </source>
</evidence>
<dbReference type="SMART" id="SM00382">
    <property type="entry name" value="AAA"/>
    <property type="match status" value="1"/>
</dbReference>
<feature type="transmembrane region" description="Helical" evidence="10">
    <location>
        <begin position="59"/>
        <end position="82"/>
    </location>
</feature>
<organism evidence="13 14">
    <name type="scientific">Azoarcus indigens</name>
    <dbReference type="NCBI Taxonomy" id="29545"/>
    <lineage>
        <taxon>Bacteria</taxon>
        <taxon>Pseudomonadati</taxon>
        <taxon>Pseudomonadota</taxon>
        <taxon>Betaproteobacteria</taxon>
        <taxon>Rhodocyclales</taxon>
        <taxon>Zoogloeaceae</taxon>
        <taxon>Azoarcus</taxon>
    </lineage>
</organism>
<keyword evidence="4 10" id="KW-0812">Transmembrane</keyword>